<reference evidence="2" key="1">
    <citation type="journal article" date="2020" name="mSystems">
        <title>Genome- and Community-Level Interaction Insights into Carbon Utilization and Element Cycling Functions of Hydrothermarchaeota in Hydrothermal Sediment.</title>
        <authorList>
            <person name="Zhou Z."/>
            <person name="Liu Y."/>
            <person name="Xu W."/>
            <person name="Pan J."/>
            <person name="Luo Z.H."/>
            <person name="Li M."/>
        </authorList>
    </citation>
    <scope>NUCLEOTIDE SEQUENCE [LARGE SCALE GENOMIC DNA]</scope>
    <source>
        <strain evidence="2">SpSt-339</strain>
    </source>
</reference>
<dbReference type="EMBL" id="DSOK01000448">
    <property type="protein sequence ID" value="HEN17026.1"/>
    <property type="molecule type" value="Genomic_DNA"/>
</dbReference>
<evidence type="ECO:0000256" key="1">
    <source>
        <dbReference type="SAM" id="Phobius"/>
    </source>
</evidence>
<proteinExistence type="predicted"/>
<keyword evidence="1" id="KW-1133">Transmembrane helix</keyword>
<sequence length="73" mass="8045">MTAPLAPPPSRLGLSVIMALTCVAAAIPFGRREDWLGWLAFLVVAAAAAWVWGVLLWGLWRSVRACIRDRLEQ</sequence>
<feature type="transmembrane region" description="Helical" evidence="1">
    <location>
        <begin position="35"/>
        <end position="60"/>
    </location>
</feature>
<organism evidence="2">
    <name type="scientific">Schlesneria paludicola</name>
    <dbReference type="NCBI Taxonomy" id="360056"/>
    <lineage>
        <taxon>Bacteria</taxon>
        <taxon>Pseudomonadati</taxon>
        <taxon>Planctomycetota</taxon>
        <taxon>Planctomycetia</taxon>
        <taxon>Planctomycetales</taxon>
        <taxon>Planctomycetaceae</taxon>
        <taxon>Schlesneria</taxon>
    </lineage>
</organism>
<protein>
    <submittedName>
        <fullName evidence="2">Uncharacterized protein</fullName>
    </submittedName>
</protein>
<evidence type="ECO:0000313" key="2">
    <source>
        <dbReference type="EMBL" id="HEN17026.1"/>
    </source>
</evidence>
<keyword evidence="1" id="KW-0812">Transmembrane</keyword>
<keyword evidence="1" id="KW-0472">Membrane</keyword>
<feature type="transmembrane region" description="Helical" evidence="1">
    <location>
        <begin position="12"/>
        <end position="29"/>
    </location>
</feature>
<name>A0A7C2K062_9PLAN</name>
<accession>A0A7C2K062</accession>
<dbReference type="AlphaFoldDB" id="A0A7C2K062"/>
<comment type="caution">
    <text evidence="2">The sequence shown here is derived from an EMBL/GenBank/DDBJ whole genome shotgun (WGS) entry which is preliminary data.</text>
</comment>
<gene>
    <name evidence="2" type="ORF">ENQ76_16320</name>
</gene>